<dbReference type="EMBL" id="UINC01200504">
    <property type="protein sequence ID" value="SVE19425.1"/>
    <property type="molecule type" value="Genomic_DNA"/>
</dbReference>
<protein>
    <recommendedName>
        <fullName evidence="2">DUF3110 domain-containing protein</fullName>
    </recommendedName>
</protein>
<proteinExistence type="predicted"/>
<dbReference type="Pfam" id="PF11360">
    <property type="entry name" value="DUF3110"/>
    <property type="match status" value="1"/>
</dbReference>
<dbReference type="AlphaFoldDB" id="A0A383BJA1"/>
<gene>
    <name evidence="1" type="ORF">METZ01_LOCUS472279</name>
</gene>
<name>A0A383BJA1_9ZZZZ</name>
<dbReference type="InterPro" id="IPR021503">
    <property type="entry name" value="DUF3110"/>
</dbReference>
<organism evidence="1">
    <name type="scientific">marine metagenome</name>
    <dbReference type="NCBI Taxonomy" id="408172"/>
    <lineage>
        <taxon>unclassified sequences</taxon>
        <taxon>metagenomes</taxon>
        <taxon>ecological metagenomes</taxon>
    </lineage>
</organism>
<evidence type="ECO:0000313" key="1">
    <source>
        <dbReference type="EMBL" id="SVE19425.1"/>
    </source>
</evidence>
<accession>A0A383BJA1</accession>
<reference evidence="1" key="1">
    <citation type="submission" date="2018-05" db="EMBL/GenBank/DDBJ databases">
        <authorList>
            <person name="Lanie J.A."/>
            <person name="Ng W.-L."/>
            <person name="Kazmierczak K.M."/>
            <person name="Andrzejewski T.M."/>
            <person name="Davidsen T.M."/>
            <person name="Wayne K.J."/>
            <person name="Tettelin H."/>
            <person name="Glass J.I."/>
            <person name="Rusch D."/>
            <person name="Podicherti R."/>
            <person name="Tsui H.-C.T."/>
            <person name="Winkler M.E."/>
        </authorList>
    </citation>
    <scope>NUCLEOTIDE SEQUENCE</scope>
</reference>
<evidence type="ECO:0008006" key="2">
    <source>
        <dbReference type="Google" id="ProtNLM"/>
    </source>
</evidence>
<sequence length="95" mass="10905">MFILTVSGQEKEGAYAVTDPDGERALYLFQEEDDAERYAGLLEAEDYPEMCVVEIEDTVAISACYQYNYRYVIIKPDDFVIPPIDYDNIQTDKMA</sequence>